<evidence type="ECO:0000256" key="3">
    <source>
        <dbReference type="PROSITE-ProRule" id="PRU00169"/>
    </source>
</evidence>
<dbReference type="PANTHER" id="PTHR43384:SF6">
    <property type="entry name" value="SEPTUM SITE-DETERMINING PROTEIN MIND HOMOLOG, CHLOROPLASTIC"/>
    <property type="match status" value="1"/>
</dbReference>
<keyword evidence="3" id="KW-0597">Phosphoprotein</keyword>
<feature type="modified residue" description="4-aspartylphosphate" evidence="3">
    <location>
        <position position="51"/>
    </location>
</feature>
<proteinExistence type="predicted"/>
<keyword evidence="1" id="KW-0547">Nucleotide-binding</keyword>
<name>A0ABT5JZZ8_9BURK</name>
<dbReference type="RefSeq" id="WP_273670697.1">
    <property type="nucleotide sequence ID" value="NZ_JAQQXR010000003.1"/>
</dbReference>
<protein>
    <submittedName>
        <fullName evidence="5">AAA family ATPase</fullName>
    </submittedName>
</protein>
<feature type="domain" description="Response regulatory" evidence="4">
    <location>
        <begin position="2"/>
        <end position="116"/>
    </location>
</feature>
<sequence>MKIAVISKDASALADMAALLRQRKPSDTVAAVAGTLAQLPGGTPPDVLVLDQPDVAEAELAQLERLGNGQPQLAVILLCRNHTPQLLLQAMRAGVREVLASPAPPASLAAAVERVEHKREQRQPAGGQVLAFISCKGGSGATFLATNLGYALAASGSKRVALIDLNLQFGDASLFVSEHKPLATLADVAQQIHRLDPSFLASSMLSITPNYGVLAAPEDPAHANDVLPEHVDAILHLARRHYDFVILDIGRSLDAISIRALDQADTIYPILQTTLPYIRDGRRLLDAFRALGYPKKKIQLVVNRHDKGSDIRLQDLEGAYGSAIFKAIPNHYEAAAASVNQGVPILKLDPGSPLTRALQDFAQGLTGEAAPAGQGWMARLFQRAA</sequence>
<dbReference type="SUPFAM" id="SSF52540">
    <property type="entry name" value="P-loop containing nucleoside triphosphate hydrolases"/>
    <property type="match status" value="1"/>
</dbReference>
<dbReference type="InterPro" id="IPR001789">
    <property type="entry name" value="Sig_transdc_resp-reg_receiver"/>
</dbReference>
<accession>A0ABT5JZZ8</accession>
<dbReference type="EMBL" id="JAQQXR010000003">
    <property type="protein sequence ID" value="MDC8758025.1"/>
    <property type="molecule type" value="Genomic_DNA"/>
</dbReference>
<dbReference type="Pfam" id="PF13614">
    <property type="entry name" value="AAA_31"/>
    <property type="match status" value="1"/>
</dbReference>
<reference evidence="5 6" key="1">
    <citation type="submission" date="2022-10" db="EMBL/GenBank/DDBJ databases">
        <title>Janthinobacterium sp. hw3 Genome sequencing.</title>
        <authorList>
            <person name="Park S."/>
        </authorList>
    </citation>
    <scope>NUCLEOTIDE SEQUENCE [LARGE SCALE GENOMIC DNA]</scope>
    <source>
        <strain evidence="6">hw3</strain>
    </source>
</reference>
<evidence type="ECO:0000313" key="6">
    <source>
        <dbReference type="Proteomes" id="UP001221208"/>
    </source>
</evidence>
<evidence type="ECO:0000313" key="5">
    <source>
        <dbReference type="EMBL" id="MDC8758025.1"/>
    </source>
</evidence>
<organism evidence="5 6">
    <name type="scientific">Janthinobacterium fluminis</name>
    <dbReference type="NCBI Taxonomy" id="2987524"/>
    <lineage>
        <taxon>Bacteria</taxon>
        <taxon>Pseudomonadati</taxon>
        <taxon>Pseudomonadota</taxon>
        <taxon>Betaproteobacteria</taxon>
        <taxon>Burkholderiales</taxon>
        <taxon>Oxalobacteraceae</taxon>
        <taxon>Janthinobacterium</taxon>
    </lineage>
</organism>
<dbReference type="InterPro" id="IPR025669">
    <property type="entry name" value="AAA_dom"/>
</dbReference>
<dbReference type="Gene3D" id="3.40.50.300">
    <property type="entry name" value="P-loop containing nucleotide triphosphate hydrolases"/>
    <property type="match status" value="1"/>
</dbReference>
<evidence type="ECO:0000256" key="2">
    <source>
        <dbReference type="ARBA" id="ARBA00022840"/>
    </source>
</evidence>
<dbReference type="Proteomes" id="UP001221208">
    <property type="component" value="Unassembled WGS sequence"/>
</dbReference>
<keyword evidence="6" id="KW-1185">Reference proteome</keyword>
<comment type="caution">
    <text evidence="5">The sequence shown here is derived from an EMBL/GenBank/DDBJ whole genome shotgun (WGS) entry which is preliminary data.</text>
</comment>
<dbReference type="PANTHER" id="PTHR43384">
    <property type="entry name" value="SEPTUM SITE-DETERMINING PROTEIN MIND HOMOLOG, CHLOROPLASTIC-RELATED"/>
    <property type="match status" value="1"/>
</dbReference>
<dbReference type="Gene3D" id="3.40.50.2300">
    <property type="match status" value="1"/>
</dbReference>
<dbReference type="InterPro" id="IPR011006">
    <property type="entry name" value="CheY-like_superfamily"/>
</dbReference>
<evidence type="ECO:0000256" key="1">
    <source>
        <dbReference type="ARBA" id="ARBA00022741"/>
    </source>
</evidence>
<dbReference type="InterPro" id="IPR027417">
    <property type="entry name" value="P-loop_NTPase"/>
</dbReference>
<dbReference type="PROSITE" id="PS50110">
    <property type="entry name" value="RESPONSE_REGULATORY"/>
    <property type="match status" value="1"/>
</dbReference>
<keyword evidence="2" id="KW-0067">ATP-binding</keyword>
<evidence type="ECO:0000259" key="4">
    <source>
        <dbReference type="PROSITE" id="PS50110"/>
    </source>
</evidence>
<dbReference type="SUPFAM" id="SSF52172">
    <property type="entry name" value="CheY-like"/>
    <property type="match status" value="1"/>
</dbReference>
<gene>
    <name evidence="5" type="ORF">OIK44_10525</name>
</gene>
<dbReference type="InterPro" id="IPR050625">
    <property type="entry name" value="ParA/MinD_ATPase"/>
</dbReference>